<dbReference type="Gene3D" id="3.40.50.300">
    <property type="entry name" value="P-loop containing nucleotide triphosphate hydrolases"/>
    <property type="match status" value="3"/>
</dbReference>
<dbReference type="Pfam" id="PF13086">
    <property type="entry name" value="AAA_11"/>
    <property type="match status" value="2"/>
</dbReference>
<dbReference type="EMBL" id="JALJOQ010000067">
    <property type="protein sequence ID" value="KAK9802792.1"/>
    <property type="molecule type" value="Genomic_DNA"/>
</dbReference>
<dbReference type="GO" id="GO:0002376">
    <property type="term" value="P:immune system process"/>
    <property type="evidence" value="ECO:0007669"/>
    <property type="project" value="UniProtKB-KW"/>
</dbReference>
<dbReference type="InterPro" id="IPR045055">
    <property type="entry name" value="DNA2/NAM7-like"/>
</dbReference>
<sequence>MALLQLIHRYGADCKYSHDLSDLSARPSSTGTDAASATGAQPSHGTGSFREQGRAFYMFTRRGAPPLLNQLQMRRFVAAAAGLDSTTLLQHLGSDQYSGLDRLQEITGPAEAITCSAGTSPSKISFQHVVIPLLQLLTQPGIVASLLKHVVIPIYAVLTQQDAFLLALGRCMKELQVSARNGAPTQLSDPRVQDERNPGSIWRPSSWLDVLNPLATFLRQAIMKFRQSSTQPGMQMAVAQALSAFESWSAAASASTLPRTLLREVHSNLKAAPYLPANRPDARHHLPSDCVDRLLDTHFRLLRHDLMHPLLENVQALLTQRAAGDEKGTKHPWRLGNMPAFHDVEAVEMEFWDRSRRLGHGMLVCLWLDMAEGDPVLVFATIVKRDIKQLAHSNERLGITRATLLEAADSYFAFSPILKALQATSEASLPLSQILKYSGSSEVGTPAYLADSPFYDLSGLCKDQGTAPEVLKAVQVGGAVDEGAVQALQEHAGLDEDQAQALLAALGRELALIQGPPGTGKTYIGIKLVLSILANTQTFAPPSKPAPERLAGRAQGAGLQQGLLPDADPPAASTKPVIGPILVICFTNHALNQFLEGLLAAGVTEGLVRVGGYEKSEKLKKFNLQELTRNVTHNPRGKLIWEIKQRLRELAERAEGIKLELTRTTLIPFKALAYVIEAYDTAVHDALHWRSDFDEQWSIQGRQDALRDWLLPKKRRANHISRIITRAADTAGVDWSQQAPGPSNAQADAVNSNPFDALLLDTEEPEDPQEGPQQQAGPSQEADQKQQQQPQEEELEEGEVLVEAMQRHTLEDGELEQDEDWQDADETPDVWEMPMEERWRLYHRWSTLFHQNLTDELMDLLAEHERQSAMLKEAFGENNRDILKAAHVVGMTTTGAAQHQQLLRGLGSRIVLAEEAGEVLEAHILAALGDSHQQLILIGDHLQLRPKTQRRMRPSIADLIRSTIYPDLQDSDCVQSYPDVAGFAKNVFFLDHPHRESEEARTLSHVNKWEGDMVAAVALHLVRQGCYGPDDIAVLTPYLGQLLLLRKALERHTVVHLEEADAKLLEDLEEADTANAGNASGSDTAPGSSAQQDDQHSSLAGRHARLAEANASIKTSSLRSMLRLATVDNFQGEEAKVVIVSLVRSNKEHKAGFLNTSNRINVLLSRAMHGMILVGNRETFEAGKTTPMDPQDFDIFAGDGGCNRQCIFRLPCGHSCKRRCHPDDPSHKMVSCHENCPRILDCGHICMAECGEHPCPPCRAPPRLMQNASRTAGPTWCADTPARGGATAGRSPAQTAVTGAGSAASMRDAASPAARCARPVADHLLLAPYGELDLNSTPVVVLGCKHIFTAETLDGHLGINDVYDLDDQGRCRGLKELTPDSQAVKGCPECRAPISGVMRYGRITNKRTIDLMDSKFAAQLNLSLRRAKEALQAPAADPDRAAREGWLDIAMIHAIGSQFQAIIAQSLFLPSAKVYEACISMLARQAGLPCISEDMLPRHLLPLRRNPDNRLLIDALCGKSSAWAARQIAQSHSMYLKLANIVSDMAKLHLSMVRYLFSLKTADARHTQATQVSEQRAHELQEQALQQADGCLKDLRRMLTEGMVRDTAEAARLLGNEEQLQAELTKLQTAHSSNITPEEKRMVYQAMGHIGQGYTGRGHWYQCRNCGSAYVVGDCGGHQQEATCPECGGRIGGLNYRSADPVASQFLTDVGAAQRSYGYDNRRADLQQFM</sequence>
<keyword evidence="6" id="KW-0391">Immunity</keyword>
<dbReference type="PANTHER" id="PTHR10887">
    <property type="entry name" value="DNA2/NAM7 HELICASE FAMILY"/>
    <property type="match status" value="1"/>
</dbReference>
<dbReference type="GO" id="GO:0008270">
    <property type="term" value="F:zinc ion binding"/>
    <property type="evidence" value="ECO:0007669"/>
    <property type="project" value="UniProtKB-KW"/>
</dbReference>
<comment type="caution">
    <text evidence="9">The sequence shown here is derived from an EMBL/GenBank/DDBJ whole genome shotgun (WGS) entry which is preliminary data.</text>
</comment>
<keyword evidence="3" id="KW-0479">Metal-binding</keyword>
<dbReference type="SUPFAM" id="SSF52540">
    <property type="entry name" value="P-loop containing nucleoside triphosphate hydrolases"/>
    <property type="match status" value="1"/>
</dbReference>
<dbReference type="PROSITE" id="PS51981">
    <property type="entry name" value="ZF_RZ"/>
    <property type="match status" value="1"/>
</dbReference>
<organism evidence="9 10">
    <name type="scientific">Symbiochloris irregularis</name>
    <dbReference type="NCBI Taxonomy" id="706552"/>
    <lineage>
        <taxon>Eukaryota</taxon>
        <taxon>Viridiplantae</taxon>
        <taxon>Chlorophyta</taxon>
        <taxon>core chlorophytes</taxon>
        <taxon>Trebouxiophyceae</taxon>
        <taxon>Trebouxiales</taxon>
        <taxon>Trebouxiaceae</taxon>
        <taxon>Symbiochloris</taxon>
    </lineage>
</organism>
<dbReference type="GO" id="GO:0005737">
    <property type="term" value="C:cytoplasm"/>
    <property type="evidence" value="ECO:0007669"/>
    <property type="project" value="UniProtKB-SubCell"/>
</dbReference>
<keyword evidence="5" id="KW-0862">Zinc</keyword>
<feature type="region of interest" description="Disordered" evidence="7">
    <location>
        <begin position="23"/>
        <end position="49"/>
    </location>
</feature>
<feature type="compositionally biased region" description="Low complexity" evidence="7">
    <location>
        <begin position="28"/>
        <end position="40"/>
    </location>
</feature>
<evidence type="ECO:0000256" key="6">
    <source>
        <dbReference type="ARBA" id="ARBA00022859"/>
    </source>
</evidence>
<dbReference type="InterPro" id="IPR041679">
    <property type="entry name" value="DNA2/NAM7-like_C"/>
</dbReference>
<feature type="region of interest" description="Disordered" evidence="7">
    <location>
        <begin position="1074"/>
        <end position="1100"/>
    </location>
</feature>
<name>A0AAW1P1E0_9CHLO</name>
<accession>A0AAW1P1E0</accession>
<dbReference type="GO" id="GO:0004386">
    <property type="term" value="F:helicase activity"/>
    <property type="evidence" value="ECO:0007669"/>
    <property type="project" value="InterPro"/>
</dbReference>
<evidence type="ECO:0000256" key="1">
    <source>
        <dbReference type="ARBA" id="ARBA00004496"/>
    </source>
</evidence>
<dbReference type="CDD" id="cd06008">
    <property type="entry name" value="NF-X1-zinc-finger"/>
    <property type="match status" value="1"/>
</dbReference>
<dbReference type="Proteomes" id="UP001465755">
    <property type="component" value="Unassembled WGS sequence"/>
</dbReference>
<dbReference type="CDD" id="cd18808">
    <property type="entry name" value="SF1_C_Upf1"/>
    <property type="match status" value="1"/>
</dbReference>
<evidence type="ECO:0000256" key="7">
    <source>
        <dbReference type="SAM" id="MobiDB-lite"/>
    </source>
</evidence>
<evidence type="ECO:0000313" key="10">
    <source>
        <dbReference type="Proteomes" id="UP001465755"/>
    </source>
</evidence>
<dbReference type="Pfam" id="PF20173">
    <property type="entry name" value="ZnF_RZ-type"/>
    <property type="match status" value="1"/>
</dbReference>
<dbReference type="InterPro" id="IPR047187">
    <property type="entry name" value="SF1_C_Upf1"/>
</dbReference>
<keyword evidence="4" id="KW-0863">Zinc-finger</keyword>
<keyword evidence="10" id="KW-1185">Reference proteome</keyword>
<evidence type="ECO:0000256" key="5">
    <source>
        <dbReference type="ARBA" id="ARBA00022833"/>
    </source>
</evidence>
<feature type="region of interest" description="Disordered" evidence="7">
    <location>
        <begin position="763"/>
        <end position="797"/>
    </location>
</feature>
<dbReference type="GO" id="GO:0031380">
    <property type="term" value="C:nuclear RNA-directed RNA polymerase complex"/>
    <property type="evidence" value="ECO:0007669"/>
    <property type="project" value="TreeGrafter"/>
</dbReference>
<feature type="compositionally biased region" description="Polar residues" evidence="7">
    <location>
        <begin position="1075"/>
        <end position="1092"/>
    </location>
</feature>
<reference evidence="9 10" key="1">
    <citation type="journal article" date="2024" name="Nat. Commun.">
        <title>Phylogenomics reveals the evolutionary origins of lichenization in chlorophyte algae.</title>
        <authorList>
            <person name="Puginier C."/>
            <person name="Libourel C."/>
            <person name="Otte J."/>
            <person name="Skaloud P."/>
            <person name="Haon M."/>
            <person name="Grisel S."/>
            <person name="Petersen M."/>
            <person name="Berrin J.G."/>
            <person name="Delaux P.M."/>
            <person name="Dal Grande F."/>
            <person name="Keller J."/>
        </authorList>
    </citation>
    <scope>NUCLEOTIDE SEQUENCE [LARGE SCALE GENOMIC DNA]</scope>
    <source>
        <strain evidence="9 10">SAG 2036</strain>
    </source>
</reference>
<feature type="domain" description="RZ-type" evidence="8">
    <location>
        <begin position="1635"/>
        <end position="1713"/>
    </location>
</feature>
<evidence type="ECO:0000256" key="3">
    <source>
        <dbReference type="ARBA" id="ARBA00022723"/>
    </source>
</evidence>
<dbReference type="Pfam" id="PF13087">
    <property type="entry name" value="AAA_12"/>
    <property type="match status" value="1"/>
</dbReference>
<dbReference type="InterPro" id="IPR046439">
    <property type="entry name" value="ZF_RZ_dom"/>
</dbReference>
<evidence type="ECO:0000313" key="9">
    <source>
        <dbReference type="EMBL" id="KAK9802792.1"/>
    </source>
</evidence>
<keyword evidence="2" id="KW-0963">Cytoplasm</keyword>
<evidence type="ECO:0000256" key="2">
    <source>
        <dbReference type="ARBA" id="ARBA00022490"/>
    </source>
</evidence>
<dbReference type="GO" id="GO:0031048">
    <property type="term" value="P:regulatory ncRNA-mediated heterochromatin formation"/>
    <property type="evidence" value="ECO:0007669"/>
    <property type="project" value="TreeGrafter"/>
</dbReference>
<comment type="subcellular location">
    <subcellularLocation>
        <location evidence="1">Cytoplasm</location>
    </subcellularLocation>
</comment>
<feature type="compositionally biased region" description="Low complexity" evidence="7">
    <location>
        <begin position="770"/>
        <end position="790"/>
    </location>
</feature>
<gene>
    <name evidence="9" type="ORF">WJX73_006176</name>
</gene>
<protein>
    <recommendedName>
        <fullName evidence="8">RZ-type domain-containing protein</fullName>
    </recommendedName>
</protein>
<dbReference type="InterPro" id="IPR041677">
    <property type="entry name" value="DNA2/NAM7_AAA_11"/>
</dbReference>
<dbReference type="InterPro" id="IPR027417">
    <property type="entry name" value="P-loop_NTPase"/>
</dbReference>
<proteinExistence type="predicted"/>
<evidence type="ECO:0000256" key="4">
    <source>
        <dbReference type="ARBA" id="ARBA00022771"/>
    </source>
</evidence>
<evidence type="ECO:0000259" key="8">
    <source>
        <dbReference type="PROSITE" id="PS51981"/>
    </source>
</evidence>
<dbReference type="PANTHER" id="PTHR10887:SF341">
    <property type="entry name" value="NFX1-TYPE ZINC FINGER-CONTAINING PROTEIN 1"/>
    <property type="match status" value="1"/>
</dbReference>